<dbReference type="PROSITE" id="PS50125">
    <property type="entry name" value="GUANYLATE_CYCLASE_2"/>
    <property type="match status" value="1"/>
</dbReference>
<evidence type="ECO:0000259" key="2">
    <source>
        <dbReference type="PROSITE" id="PS50125"/>
    </source>
</evidence>
<feature type="non-terminal residue" evidence="3">
    <location>
        <position position="217"/>
    </location>
</feature>
<proteinExistence type="predicted"/>
<dbReference type="Gene3D" id="3.30.70.1230">
    <property type="entry name" value="Nucleotide cyclase"/>
    <property type="match status" value="1"/>
</dbReference>
<dbReference type="GO" id="GO:0035556">
    <property type="term" value="P:intracellular signal transduction"/>
    <property type="evidence" value="ECO:0007669"/>
    <property type="project" value="InterPro"/>
</dbReference>
<protein>
    <recommendedName>
        <fullName evidence="2">Guanylate cyclase domain-containing protein</fullName>
    </recommendedName>
</protein>
<evidence type="ECO:0000313" key="3">
    <source>
        <dbReference type="EMBL" id="SVE46684.1"/>
    </source>
</evidence>
<sequence>MTKPKRKLAAIVFTDIVGFTELSAKNEPAALELLNKQRKTLKPIVDEHGGDWLKEIGDGLLLTFNTNIAAVLCSIAIQEAAKSIPELDLRIGIHQGEVVFQGDDVVGDDVNIASRIEPYSASGGIAISGRVNASLERDPEFETTFIGKPALKGVSQEIKVYCITSHGLLRAGMIPTDAKLEQERTSFFKKYVFPITGGLLVLLGGIFWFLLPLLSIG</sequence>
<dbReference type="SUPFAM" id="SSF55073">
    <property type="entry name" value="Nucleotide cyclase"/>
    <property type="match status" value="1"/>
</dbReference>
<gene>
    <name evidence="3" type="ORF">METZ01_LOCUS499538</name>
</gene>
<feature type="domain" description="Guanylate cyclase" evidence="2">
    <location>
        <begin position="10"/>
        <end position="117"/>
    </location>
</feature>
<dbReference type="EMBL" id="UINC01219286">
    <property type="protein sequence ID" value="SVE46684.1"/>
    <property type="molecule type" value="Genomic_DNA"/>
</dbReference>
<dbReference type="AlphaFoldDB" id="A0A383DQS5"/>
<dbReference type="InterPro" id="IPR050697">
    <property type="entry name" value="Adenylyl/Guanylyl_Cyclase_3/4"/>
</dbReference>
<dbReference type="CDD" id="cd07302">
    <property type="entry name" value="CHD"/>
    <property type="match status" value="1"/>
</dbReference>
<dbReference type="PANTHER" id="PTHR43081">
    <property type="entry name" value="ADENYLATE CYCLASE, TERMINAL-DIFFERENTIATION SPECIFIC-RELATED"/>
    <property type="match status" value="1"/>
</dbReference>
<dbReference type="SMART" id="SM00044">
    <property type="entry name" value="CYCc"/>
    <property type="match status" value="1"/>
</dbReference>
<keyword evidence="1" id="KW-0472">Membrane</keyword>
<accession>A0A383DQS5</accession>
<keyword evidence="1" id="KW-1133">Transmembrane helix</keyword>
<dbReference type="Pfam" id="PF00211">
    <property type="entry name" value="Guanylate_cyc"/>
    <property type="match status" value="1"/>
</dbReference>
<reference evidence="3" key="1">
    <citation type="submission" date="2018-05" db="EMBL/GenBank/DDBJ databases">
        <authorList>
            <person name="Lanie J.A."/>
            <person name="Ng W.-L."/>
            <person name="Kazmierczak K.M."/>
            <person name="Andrzejewski T.M."/>
            <person name="Davidsen T.M."/>
            <person name="Wayne K.J."/>
            <person name="Tettelin H."/>
            <person name="Glass J.I."/>
            <person name="Rusch D."/>
            <person name="Podicherti R."/>
            <person name="Tsui H.-C.T."/>
            <person name="Winkler M.E."/>
        </authorList>
    </citation>
    <scope>NUCLEOTIDE SEQUENCE</scope>
</reference>
<name>A0A383DQS5_9ZZZZ</name>
<dbReference type="PANTHER" id="PTHR43081:SF19">
    <property type="entry name" value="PH-SENSITIVE ADENYLATE CYCLASE RV1264"/>
    <property type="match status" value="1"/>
</dbReference>
<dbReference type="GO" id="GO:0006171">
    <property type="term" value="P:cAMP biosynthetic process"/>
    <property type="evidence" value="ECO:0007669"/>
    <property type="project" value="TreeGrafter"/>
</dbReference>
<evidence type="ECO:0000256" key="1">
    <source>
        <dbReference type="SAM" id="Phobius"/>
    </source>
</evidence>
<dbReference type="InterPro" id="IPR029787">
    <property type="entry name" value="Nucleotide_cyclase"/>
</dbReference>
<feature type="transmembrane region" description="Helical" evidence="1">
    <location>
        <begin position="191"/>
        <end position="214"/>
    </location>
</feature>
<dbReference type="InterPro" id="IPR001054">
    <property type="entry name" value="A/G_cyclase"/>
</dbReference>
<organism evidence="3">
    <name type="scientific">marine metagenome</name>
    <dbReference type="NCBI Taxonomy" id="408172"/>
    <lineage>
        <taxon>unclassified sequences</taxon>
        <taxon>metagenomes</taxon>
        <taxon>ecological metagenomes</taxon>
    </lineage>
</organism>
<keyword evidence="1" id="KW-0812">Transmembrane</keyword>